<keyword evidence="2" id="KW-0285">Flavoprotein</keyword>
<evidence type="ECO:0000313" key="7">
    <source>
        <dbReference type="Proteomes" id="UP000050909"/>
    </source>
</evidence>
<sequence length="86" mass="8874">MDQKLDHGPYYAIKIAPGIHHTMGGVKINTETQVLDKSGTAIKGLFAAGEVTGGLHGNNRIGGNAVADIVIFGRQAGTQSAAFVAQ</sequence>
<evidence type="ECO:0000313" key="6">
    <source>
        <dbReference type="EMBL" id="KRK37041.1"/>
    </source>
</evidence>
<dbReference type="InterPro" id="IPR050315">
    <property type="entry name" value="FAD-oxidoreductase_2"/>
</dbReference>
<evidence type="ECO:0000256" key="4">
    <source>
        <dbReference type="ARBA" id="ARBA00023002"/>
    </source>
</evidence>
<name>A0A0R1H080_9LACO</name>
<dbReference type="Gene3D" id="3.90.700.10">
    <property type="entry name" value="Succinate dehydrogenase/fumarate reductase flavoprotein, catalytic domain"/>
    <property type="match status" value="1"/>
</dbReference>
<dbReference type="Gene3D" id="3.50.50.60">
    <property type="entry name" value="FAD/NAD(P)-binding domain"/>
    <property type="match status" value="1"/>
</dbReference>
<dbReference type="Proteomes" id="UP000050909">
    <property type="component" value="Unassembled WGS sequence"/>
</dbReference>
<proteinExistence type="predicted"/>
<dbReference type="InterPro" id="IPR003953">
    <property type="entry name" value="FAD-dep_OxRdtase_2_FAD-bd"/>
</dbReference>
<evidence type="ECO:0000256" key="2">
    <source>
        <dbReference type="ARBA" id="ARBA00022630"/>
    </source>
</evidence>
<keyword evidence="7" id="KW-1185">Reference proteome</keyword>
<dbReference type="PANTHER" id="PTHR43400">
    <property type="entry name" value="FUMARATE REDUCTASE"/>
    <property type="match status" value="1"/>
</dbReference>
<keyword evidence="4" id="KW-0560">Oxidoreductase</keyword>
<dbReference type="PANTHER" id="PTHR43400:SF7">
    <property type="entry name" value="FAD-DEPENDENT OXIDOREDUCTASE 2 FAD BINDING DOMAIN-CONTAINING PROTEIN"/>
    <property type="match status" value="1"/>
</dbReference>
<feature type="domain" description="FAD-dependent oxidoreductase 2 FAD-binding" evidence="5">
    <location>
        <begin position="7"/>
        <end position="66"/>
    </location>
</feature>
<dbReference type="InterPro" id="IPR036188">
    <property type="entry name" value="FAD/NAD-bd_sf"/>
</dbReference>
<dbReference type="InterPro" id="IPR027477">
    <property type="entry name" value="Succ_DH/fumarate_Rdtase_cat_sf"/>
</dbReference>
<dbReference type="EMBL" id="AZCV01000008">
    <property type="protein sequence ID" value="KRK37041.1"/>
    <property type="molecule type" value="Genomic_DNA"/>
</dbReference>
<evidence type="ECO:0000256" key="1">
    <source>
        <dbReference type="ARBA" id="ARBA00001974"/>
    </source>
</evidence>
<dbReference type="SUPFAM" id="SSF51905">
    <property type="entry name" value="FAD/NAD(P)-binding domain"/>
    <property type="match status" value="1"/>
</dbReference>
<dbReference type="AlphaFoldDB" id="A0A0R1H080"/>
<protein>
    <recommendedName>
        <fullName evidence="5">FAD-dependent oxidoreductase 2 FAD-binding domain-containing protein</fullName>
    </recommendedName>
</protein>
<accession>A0A0R1H080</accession>
<reference evidence="6 7" key="1">
    <citation type="journal article" date="2015" name="Genome Announc.">
        <title>Expanding the biotechnology potential of lactobacilli through comparative genomics of 213 strains and associated genera.</title>
        <authorList>
            <person name="Sun Z."/>
            <person name="Harris H.M."/>
            <person name="McCann A."/>
            <person name="Guo C."/>
            <person name="Argimon S."/>
            <person name="Zhang W."/>
            <person name="Yang X."/>
            <person name="Jeffery I.B."/>
            <person name="Cooney J.C."/>
            <person name="Kagawa T.F."/>
            <person name="Liu W."/>
            <person name="Song Y."/>
            <person name="Salvetti E."/>
            <person name="Wrobel A."/>
            <person name="Rasinkangas P."/>
            <person name="Parkhill J."/>
            <person name="Rea M.C."/>
            <person name="O'Sullivan O."/>
            <person name="Ritari J."/>
            <person name="Douillard F.P."/>
            <person name="Paul Ross R."/>
            <person name="Yang R."/>
            <person name="Briner A.E."/>
            <person name="Felis G.E."/>
            <person name="de Vos W.M."/>
            <person name="Barrangou R."/>
            <person name="Klaenhammer T.R."/>
            <person name="Caufield P.W."/>
            <person name="Cui Y."/>
            <person name="Zhang H."/>
            <person name="O'Toole P.W."/>
        </authorList>
    </citation>
    <scope>NUCLEOTIDE SEQUENCE [LARGE SCALE GENOMIC DNA]</scope>
    <source>
        <strain evidence="6 7">DSM 20534</strain>
    </source>
</reference>
<evidence type="ECO:0000259" key="5">
    <source>
        <dbReference type="Pfam" id="PF00890"/>
    </source>
</evidence>
<dbReference type="GO" id="GO:0033765">
    <property type="term" value="F:steroid dehydrogenase activity, acting on the CH-CH group of donors"/>
    <property type="evidence" value="ECO:0007669"/>
    <property type="project" value="UniProtKB-ARBA"/>
</dbReference>
<keyword evidence="3" id="KW-0274">FAD</keyword>
<comment type="caution">
    <text evidence="6">The sequence shown here is derived from an EMBL/GenBank/DDBJ whole genome shotgun (WGS) entry which is preliminary data.</text>
</comment>
<gene>
    <name evidence="6" type="ORF">FC62_GL001545</name>
</gene>
<evidence type="ECO:0000256" key="3">
    <source>
        <dbReference type="ARBA" id="ARBA00022827"/>
    </source>
</evidence>
<organism evidence="6 7">
    <name type="scientific">Amylolactobacillus amylotrophicus DSM 20534</name>
    <dbReference type="NCBI Taxonomy" id="1423722"/>
    <lineage>
        <taxon>Bacteria</taxon>
        <taxon>Bacillati</taxon>
        <taxon>Bacillota</taxon>
        <taxon>Bacilli</taxon>
        <taxon>Lactobacillales</taxon>
        <taxon>Lactobacillaceae</taxon>
        <taxon>Amylolactobacillus</taxon>
    </lineage>
</organism>
<dbReference type="Pfam" id="PF00890">
    <property type="entry name" value="FAD_binding_2"/>
    <property type="match status" value="1"/>
</dbReference>
<dbReference type="PATRIC" id="fig|1423722.3.peg.1571"/>
<comment type="cofactor">
    <cofactor evidence="1">
        <name>FAD</name>
        <dbReference type="ChEBI" id="CHEBI:57692"/>
    </cofactor>
</comment>